<dbReference type="InterPro" id="IPR002104">
    <property type="entry name" value="Integrase_catalytic"/>
</dbReference>
<evidence type="ECO:0000259" key="6">
    <source>
        <dbReference type="PROSITE" id="PS51898"/>
    </source>
</evidence>
<dbReference type="STRING" id="1058.SAMN05421783_10366"/>
<keyword evidence="1" id="KW-0159">Chromosome partition</keyword>
<dbReference type="InterPro" id="IPR050090">
    <property type="entry name" value="Tyrosine_recombinase_XerCD"/>
</dbReference>
<dbReference type="GO" id="GO:0003677">
    <property type="term" value="F:DNA binding"/>
    <property type="evidence" value="ECO:0007669"/>
    <property type="project" value="UniProtKB-UniRule"/>
</dbReference>
<evidence type="ECO:0000259" key="7">
    <source>
        <dbReference type="PROSITE" id="PS51900"/>
    </source>
</evidence>
<reference evidence="9" key="1">
    <citation type="submission" date="2016-10" db="EMBL/GenBank/DDBJ databases">
        <authorList>
            <person name="Varghese N."/>
            <person name="Submissions S."/>
        </authorList>
    </citation>
    <scope>NUCLEOTIDE SEQUENCE [LARGE SCALE GENOMIC DNA]</scope>
    <source>
        <strain evidence="9">DSM 217</strain>
    </source>
</reference>
<dbReference type="EMBL" id="FNNZ01000003">
    <property type="protein sequence ID" value="SDW33218.1"/>
    <property type="molecule type" value="Genomic_DNA"/>
</dbReference>
<dbReference type="GO" id="GO:0007059">
    <property type="term" value="P:chromosome segregation"/>
    <property type="evidence" value="ECO:0007669"/>
    <property type="project" value="UniProtKB-KW"/>
</dbReference>
<dbReference type="SUPFAM" id="SSF56349">
    <property type="entry name" value="DNA breaking-rejoining enzymes"/>
    <property type="match status" value="1"/>
</dbReference>
<dbReference type="OrthoDB" id="9801717at2"/>
<protein>
    <submittedName>
        <fullName evidence="8">Site-specific recombinase XerD</fullName>
    </submittedName>
</protein>
<gene>
    <name evidence="8" type="ORF">SAMN05421783_10366</name>
</gene>
<sequence>MNAVVTMQTRVEAYLAERRRLGYHLRSTGPALKSFARYVDSLELAGPLKVEVMAAWARQAKTNSDDPTTWARRLKRLRPFTRWLQQFDPGTEVPDSTVFGPIGWRPAPHIFTEQEVLELLAAARRLEPDLRGATYEALFGLLAATGLRVSEAVHLRQADVDLHGGLLTVRQTKFDKSRYVPLHPSTTEALRGYQGLRNLSISAKEDTPFFVGTRGRRLGCDLSLRQVDRIFQQLREQLGWVNRGSHTAVRVHDLRHRFIVTRLLRWHAQGVDIDQAMLALSTYVGHAKVTNTYWYLSGVPELMGLAAEHFEPLAPNAEVDHVRG</sequence>
<dbReference type="PANTHER" id="PTHR30349">
    <property type="entry name" value="PHAGE INTEGRASE-RELATED"/>
    <property type="match status" value="1"/>
</dbReference>
<dbReference type="AlphaFoldDB" id="A0A1H2SNQ5"/>
<feature type="domain" description="Core-binding (CB)" evidence="7">
    <location>
        <begin position="5"/>
        <end position="85"/>
    </location>
</feature>
<dbReference type="Pfam" id="PF00589">
    <property type="entry name" value="Phage_integrase"/>
    <property type="match status" value="1"/>
</dbReference>
<dbReference type="PANTHER" id="PTHR30349:SF81">
    <property type="entry name" value="TYROSINE RECOMBINASE XERC"/>
    <property type="match status" value="1"/>
</dbReference>
<dbReference type="GO" id="GO:0006310">
    <property type="term" value="P:DNA recombination"/>
    <property type="evidence" value="ECO:0007669"/>
    <property type="project" value="UniProtKB-KW"/>
</dbReference>
<organism evidence="8 9">
    <name type="scientific">Thiocapsa roseopersicina</name>
    <dbReference type="NCBI Taxonomy" id="1058"/>
    <lineage>
        <taxon>Bacteria</taxon>
        <taxon>Pseudomonadati</taxon>
        <taxon>Pseudomonadota</taxon>
        <taxon>Gammaproteobacteria</taxon>
        <taxon>Chromatiales</taxon>
        <taxon>Chromatiaceae</taxon>
        <taxon>Thiocapsa</taxon>
    </lineage>
</organism>
<dbReference type="PROSITE" id="PS51900">
    <property type="entry name" value="CB"/>
    <property type="match status" value="1"/>
</dbReference>
<evidence type="ECO:0000256" key="2">
    <source>
        <dbReference type="ARBA" id="ARBA00022908"/>
    </source>
</evidence>
<evidence type="ECO:0000256" key="3">
    <source>
        <dbReference type="ARBA" id="ARBA00023125"/>
    </source>
</evidence>
<keyword evidence="2" id="KW-0229">DNA integration</keyword>
<keyword evidence="4" id="KW-0233">DNA recombination</keyword>
<evidence type="ECO:0000256" key="5">
    <source>
        <dbReference type="PROSITE-ProRule" id="PRU01248"/>
    </source>
</evidence>
<keyword evidence="3 5" id="KW-0238">DNA-binding</keyword>
<name>A0A1H2SNQ5_THIRO</name>
<accession>A0A1H2SNQ5</accession>
<dbReference type="RefSeq" id="WP_093028573.1">
    <property type="nucleotide sequence ID" value="NZ_FNNZ01000003.1"/>
</dbReference>
<dbReference type="Gene3D" id="1.10.443.10">
    <property type="entry name" value="Intergrase catalytic core"/>
    <property type="match status" value="1"/>
</dbReference>
<proteinExistence type="predicted"/>
<keyword evidence="9" id="KW-1185">Reference proteome</keyword>
<evidence type="ECO:0000313" key="8">
    <source>
        <dbReference type="EMBL" id="SDW33218.1"/>
    </source>
</evidence>
<dbReference type="InterPro" id="IPR044068">
    <property type="entry name" value="CB"/>
</dbReference>
<evidence type="ECO:0000256" key="4">
    <source>
        <dbReference type="ARBA" id="ARBA00023172"/>
    </source>
</evidence>
<dbReference type="GO" id="GO:0015074">
    <property type="term" value="P:DNA integration"/>
    <property type="evidence" value="ECO:0007669"/>
    <property type="project" value="UniProtKB-KW"/>
</dbReference>
<dbReference type="InterPro" id="IPR011010">
    <property type="entry name" value="DNA_brk_join_enz"/>
</dbReference>
<dbReference type="InterPro" id="IPR013762">
    <property type="entry name" value="Integrase-like_cat_sf"/>
</dbReference>
<dbReference type="PROSITE" id="PS51898">
    <property type="entry name" value="TYR_RECOMBINASE"/>
    <property type="match status" value="1"/>
</dbReference>
<dbReference type="Proteomes" id="UP000198816">
    <property type="component" value="Unassembled WGS sequence"/>
</dbReference>
<evidence type="ECO:0000313" key="9">
    <source>
        <dbReference type="Proteomes" id="UP000198816"/>
    </source>
</evidence>
<feature type="domain" description="Tyr recombinase" evidence="6">
    <location>
        <begin position="106"/>
        <end position="307"/>
    </location>
</feature>
<evidence type="ECO:0000256" key="1">
    <source>
        <dbReference type="ARBA" id="ARBA00022829"/>
    </source>
</evidence>